<dbReference type="Gene3D" id="3.30.200.20">
    <property type="entry name" value="Phosphorylase Kinase, domain 1"/>
    <property type="match status" value="1"/>
</dbReference>
<keyword evidence="6 11" id="KW-0547">Nucleotide-binding</keyword>
<gene>
    <name evidence="13" type="ORF">L195_g042572</name>
</gene>
<evidence type="ECO:0000256" key="1">
    <source>
        <dbReference type="ARBA" id="ARBA00004479"/>
    </source>
</evidence>
<evidence type="ECO:0000256" key="2">
    <source>
        <dbReference type="ARBA" id="ARBA00022527"/>
    </source>
</evidence>
<comment type="subcellular location">
    <subcellularLocation>
        <location evidence="1">Membrane</location>
        <topology evidence="1">Single-pass type I membrane protein</topology>
    </subcellularLocation>
</comment>
<feature type="domain" description="Protein kinase" evidence="12">
    <location>
        <begin position="174"/>
        <end position="257"/>
    </location>
</feature>
<protein>
    <submittedName>
        <fullName evidence="13">Stress-induced receptor-like kinase</fullName>
    </submittedName>
</protein>
<keyword evidence="10" id="KW-0325">Glycoprotein</keyword>
<dbReference type="PROSITE" id="PS00107">
    <property type="entry name" value="PROTEIN_KINASE_ATP"/>
    <property type="match status" value="1"/>
</dbReference>
<organism evidence="13 14">
    <name type="scientific">Trifolium pratense</name>
    <name type="common">Red clover</name>
    <dbReference type="NCBI Taxonomy" id="57577"/>
    <lineage>
        <taxon>Eukaryota</taxon>
        <taxon>Viridiplantae</taxon>
        <taxon>Streptophyta</taxon>
        <taxon>Embryophyta</taxon>
        <taxon>Tracheophyta</taxon>
        <taxon>Spermatophyta</taxon>
        <taxon>Magnoliopsida</taxon>
        <taxon>eudicotyledons</taxon>
        <taxon>Gunneridae</taxon>
        <taxon>Pentapetalae</taxon>
        <taxon>rosids</taxon>
        <taxon>fabids</taxon>
        <taxon>Fabales</taxon>
        <taxon>Fabaceae</taxon>
        <taxon>Papilionoideae</taxon>
        <taxon>50 kb inversion clade</taxon>
        <taxon>NPAAA clade</taxon>
        <taxon>Hologalegina</taxon>
        <taxon>IRL clade</taxon>
        <taxon>Trifolieae</taxon>
        <taxon>Trifolium</taxon>
    </lineage>
</organism>
<dbReference type="FunFam" id="3.30.200.20:FF:000178">
    <property type="entry name" value="serine/threonine-protein kinase PBS1-like"/>
    <property type="match status" value="1"/>
</dbReference>
<keyword evidence="7 11" id="KW-0067">ATP-binding</keyword>
<evidence type="ECO:0000256" key="3">
    <source>
        <dbReference type="ARBA" id="ARBA00022679"/>
    </source>
</evidence>
<evidence type="ECO:0000256" key="8">
    <source>
        <dbReference type="ARBA" id="ARBA00022989"/>
    </source>
</evidence>
<dbReference type="InterPro" id="IPR017441">
    <property type="entry name" value="Protein_kinase_ATP_BS"/>
</dbReference>
<name>A0A2K3M6T3_TRIPR</name>
<keyword evidence="2" id="KW-0723">Serine/threonine-protein kinase</keyword>
<evidence type="ECO:0000256" key="5">
    <source>
        <dbReference type="ARBA" id="ARBA00022729"/>
    </source>
</evidence>
<keyword evidence="4" id="KW-0812">Transmembrane</keyword>
<accession>A0A2K3M6T3</accession>
<comment type="caution">
    <text evidence="13">The sequence shown here is derived from an EMBL/GenBank/DDBJ whole genome shotgun (WGS) entry which is preliminary data.</text>
</comment>
<dbReference type="Pfam" id="PF07714">
    <property type="entry name" value="PK_Tyr_Ser-Thr"/>
    <property type="match status" value="1"/>
</dbReference>
<dbReference type="AlphaFoldDB" id="A0A2K3M6T3"/>
<evidence type="ECO:0000256" key="4">
    <source>
        <dbReference type="ARBA" id="ARBA00022692"/>
    </source>
</evidence>
<keyword evidence="5" id="KW-0732">Signal</keyword>
<evidence type="ECO:0000313" key="13">
    <source>
        <dbReference type="EMBL" id="PNX86494.1"/>
    </source>
</evidence>
<dbReference type="InterPro" id="IPR001245">
    <property type="entry name" value="Ser-Thr/Tyr_kinase_cat_dom"/>
</dbReference>
<feature type="binding site" evidence="11">
    <location>
        <position position="202"/>
    </location>
    <ligand>
        <name>ATP</name>
        <dbReference type="ChEBI" id="CHEBI:30616"/>
    </ligand>
</feature>
<evidence type="ECO:0000259" key="12">
    <source>
        <dbReference type="PROSITE" id="PS50011"/>
    </source>
</evidence>
<dbReference type="STRING" id="57577.A0A2K3M6T3"/>
<dbReference type="SUPFAM" id="SSF56112">
    <property type="entry name" value="Protein kinase-like (PK-like)"/>
    <property type="match status" value="1"/>
</dbReference>
<evidence type="ECO:0000256" key="6">
    <source>
        <dbReference type="ARBA" id="ARBA00022741"/>
    </source>
</evidence>
<dbReference type="InterPro" id="IPR000719">
    <property type="entry name" value="Prot_kinase_dom"/>
</dbReference>
<evidence type="ECO:0000313" key="14">
    <source>
        <dbReference type="Proteomes" id="UP000236291"/>
    </source>
</evidence>
<reference evidence="13 14" key="2">
    <citation type="journal article" date="2017" name="Front. Plant Sci.">
        <title>Gene Classification and Mining of Molecular Markers Useful in Red Clover (Trifolium pratense) Breeding.</title>
        <authorList>
            <person name="Istvanek J."/>
            <person name="Dluhosova J."/>
            <person name="Dluhos P."/>
            <person name="Patkova L."/>
            <person name="Nedelnik J."/>
            <person name="Repkova J."/>
        </authorList>
    </citation>
    <scope>NUCLEOTIDE SEQUENCE [LARGE SCALE GENOMIC DNA]</scope>
    <source>
        <strain evidence="14">cv. Tatra</strain>
        <tissue evidence="13">Young leaves</tissue>
    </source>
</reference>
<evidence type="ECO:0000256" key="9">
    <source>
        <dbReference type="ARBA" id="ARBA00023136"/>
    </source>
</evidence>
<dbReference type="GO" id="GO:0004674">
    <property type="term" value="F:protein serine/threonine kinase activity"/>
    <property type="evidence" value="ECO:0007669"/>
    <property type="project" value="UniProtKB-KW"/>
</dbReference>
<dbReference type="InterPro" id="IPR045874">
    <property type="entry name" value="LRK10/LRL21-25-like"/>
</dbReference>
<dbReference type="InterPro" id="IPR011009">
    <property type="entry name" value="Kinase-like_dom_sf"/>
</dbReference>
<dbReference type="EMBL" id="ASHM01051328">
    <property type="protein sequence ID" value="PNX86494.1"/>
    <property type="molecule type" value="Genomic_DNA"/>
</dbReference>
<feature type="non-terminal residue" evidence="13">
    <location>
        <position position="257"/>
    </location>
</feature>
<keyword evidence="9" id="KW-0472">Membrane</keyword>
<keyword evidence="13" id="KW-0418">Kinase</keyword>
<dbReference type="GO" id="GO:0005524">
    <property type="term" value="F:ATP binding"/>
    <property type="evidence" value="ECO:0007669"/>
    <property type="project" value="UniProtKB-UniRule"/>
</dbReference>
<dbReference type="PROSITE" id="PS50011">
    <property type="entry name" value="PROTEIN_KINASE_DOM"/>
    <property type="match status" value="1"/>
</dbReference>
<keyword evidence="3" id="KW-0808">Transferase</keyword>
<dbReference type="GO" id="GO:0016020">
    <property type="term" value="C:membrane"/>
    <property type="evidence" value="ECO:0007669"/>
    <property type="project" value="UniProtKB-SubCell"/>
</dbReference>
<keyword evidence="13" id="KW-0675">Receptor</keyword>
<proteinExistence type="predicted"/>
<dbReference type="PANTHER" id="PTHR27009">
    <property type="entry name" value="RUST RESISTANCE KINASE LR10-RELATED"/>
    <property type="match status" value="1"/>
</dbReference>
<evidence type="ECO:0000256" key="10">
    <source>
        <dbReference type="ARBA" id="ARBA00023180"/>
    </source>
</evidence>
<evidence type="ECO:0000256" key="7">
    <source>
        <dbReference type="ARBA" id="ARBA00022840"/>
    </source>
</evidence>
<evidence type="ECO:0000256" key="11">
    <source>
        <dbReference type="PROSITE-ProRule" id="PRU10141"/>
    </source>
</evidence>
<reference evidence="13 14" key="1">
    <citation type="journal article" date="2014" name="Am. J. Bot.">
        <title>Genome assembly and annotation for red clover (Trifolium pratense; Fabaceae).</title>
        <authorList>
            <person name="Istvanek J."/>
            <person name="Jaros M."/>
            <person name="Krenek A."/>
            <person name="Repkova J."/>
        </authorList>
    </citation>
    <scope>NUCLEOTIDE SEQUENCE [LARGE SCALE GENOMIC DNA]</scope>
    <source>
        <strain evidence="14">cv. Tatra</strain>
        <tissue evidence="13">Young leaves</tissue>
    </source>
</reference>
<sequence>MLVGGFEVSWMSAPCQDLCGEPDCYWSEITSSLRCDSEPCKTTMRFTVACGPQFWPRMFVEAWHCYLVVLALGCFYFVNQLVSTSPDRSSGNQTVVFPIKSSGILYGIAKGLLQTIGVAVEGGSYGISESKLGIDIGRIIGMHTSMYENIEDFLQGNSLVPIRYSYKEIKKMTRDFKDKLGEGGYGKVYKGMLRSGPLVAIKMLGKVKGNGNGEDFISEVATIGRIHHTNVVRLIGFCVEGSKRALVYDFMPNGSLD</sequence>
<keyword evidence="8" id="KW-1133">Transmembrane helix</keyword>
<dbReference type="Proteomes" id="UP000236291">
    <property type="component" value="Unassembled WGS sequence"/>
</dbReference>